<dbReference type="GO" id="GO:0030288">
    <property type="term" value="C:outer membrane-bounded periplasmic space"/>
    <property type="evidence" value="ECO:0007669"/>
    <property type="project" value="TreeGrafter"/>
</dbReference>
<dbReference type="SUPFAM" id="SSF53187">
    <property type="entry name" value="Zn-dependent exopeptidases"/>
    <property type="match status" value="1"/>
</dbReference>
<gene>
    <name evidence="3" type="ORF">S01H4_45558</name>
</gene>
<evidence type="ECO:0000313" key="3">
    <source>
        <dbReference type="EMBL" id="GAH00108.1"/>
    </source>
</evidence>
<dbReference type="AlphaFoldDB" id="X1DUN4"/>
<keyword evidence="1" id="KW-0378">Hydrolase</keyword>
<sequence>MSFADKHPRLIEAAFALHDAAVLYELLYRRFGGRDRIEGSARLLERLARDYPGHKLADDALVRRGDLLLYELNDVAGARKSYLEVVEAYRNADMYEVARVRLRSIDEGTYQKTSKSSESSKSLEKQAHVDQGPLVLIDPGHGGDDFGAQGKGGLLEKDVVLDIALRLEKLLVEKLNAVVRLTRRKDVFVPLAERTNLANDFEADVFISLHTNASPKGKVAGLETYFLDNTNDKASRKLAERENRSMRFEGSQSDLQFMLSDLIQNAKLEDSIV</sequence>
<reference evidence="3" key="1">
    <citation type="journal article" date="2014" name="Front. Microbiol.">
        <title>High frequency of phylogenetically diverse reductive dehalogenase-homologous genes in deep subseafloor sedimentary metagenomes.</title>
        <authorList>
            <person name="Kawai M."/>
            <person name="Futagami T."/>
            <person name="Toyoda A."/>
            <person name="Takaki Y."/>
            <person name="Nishi S."/>
            <person name="Hori S."/>
            <person name="Arai W."/>
            <person name="Tsubouchi T."/>
            <person name="Morono Y."/>
            <person name="Uchiyama I."/>
            <person name="Ito T."/>
            <person name="Fujiyama A."/>
            <person name="Inagaki F."/>
            <person name="Takami H."/>
        </authorList>
    </citation>
    <scope>NUCLEOTIDE SEQUENCE</scope>
    <source>
        <strain evidence="3">Expedition CK06-06</strain>
    </source>
</reference>
<dbReference type="PANTHER" id="PTHR30404:SF0">
    <property type="entry name" value="N-ACETYLMURAMOYL-L-ALANINE AMIDASE AMIC"/>
    <property type="match status" value="1"/>
</dbReference>
<dbReference type="CDD" id="cd02696">
    <property type="entry name" value="MurNAc-LAA"/>
    <property type="match status" value="1"/>
</dbReference>
<accession>X1DUN4</accession>
<dbReference type="Gene3D" id="1.25.40.10">
    <property type="entry name" value="Tetratricopeptide repeat domain"/>
    <property type="match status" value="1"/>
</dbReference>
<dbReference type="PANTHER" id="PTHR30404">
    <property type="entry name" value="N-ACETYLMURAMOYL-L-ALANINE AMIDASE"/>
    <property type="match status" value="1"/>
</dbReference>
<dbReference type="InterPro" id="IPR011990">
    <property type="entry name" value="TPR-like_helical_dom_sf"/>
</dbReference>
<dbReference type="GO" id="GO:0008745">
    <property type="term" value="F:N-acetylmuramoyl-L-alanine amidase activity"/>
    <property type="evidence" value="ECO:0007669"/>
    <property type="project" value="InterPro"/>
</dbReference>
<comment type="caution">
    <text evidence="3">The sequence shown here is derived from an EMBL/GenBank/DDBJ whole genome shotgun (WGS) entry which is preliminary data.</text>
</comment>
<protein>
    <recommendedName>
        <fullName evidence="2">MurNAc-LAA domain-containing protein</fullName>
    </recommendedName>
</protein>
<organism evidence="3">
    <name type="scientific">marine sediment metagenome</name>
    <dbReference type="NCBI Taxonomy" id="412755"/>
    <lineage>
        <taxon>unclassified sequences</taxon>
        <taxon>metagenomes</taxon>
        <taxon>ecological metagenomes</taxon>
    </lineage>
</organism>
<dbReference type="Pfam" id="PF01520">
    <property type="entry name" value="Amidase_3"/>
    <property type="match status" value="1"/>
</dbReference>
<evidence type="ECO:0000256" key="1">
    <source>
        <dbReference type="ARBA" id="ARBA00022801"/>
    </source>
</evidence>
<feature type="non-terminal residue" evidence="3">
    <location>
        <position position="273"/>
    </location>
</feature>
<dbReference type="GO" id="GO:0009253">
    <property type="term" value="P:peptidoglycan catabolic process"/>
    <property type="evidence" value="ECO:0007669"/>
    <property type="project" value="InterPro"/>
</dbReference>
<dbReference type="EMBL" id="BART01025373">
    <property type="protein sequence ID" value="GAH00108.1"/>
    <property type="molecule type" value="Genomic_DNA"/>
</dbReference>
<feature type="domain" description="MurNAc-LAA" evidence="2">
    <location>
        <begin position="135"/>
        <end position="246"/>
    </location>
</feature>
<proteinExistence type="predicted"/>
<name>X1DUN4_9ZZZZ</name>
<dbReference type="InterPro" id="IPR002508">
    <property type="entry name" value="MurNAc-LAA_cat"/>
</dbReference>
<dbReference type="InterPro" id="IPR050695">
    <property type="entry name" value="N-acetylmuramoyl_amidase_3"/>
</dbReference>
<dbReference type="Gene3D" id="3.40.630.40">
    <property type="entry name" value="Zn-dependent exopeptidases"/>
    <property type="match status" value="1"/>
</dbReference>
<evidence type="ECO:0000259" key="2">
    <source>
        <dbReference type="Pfam" id="PF01520"/>
    </source>
</evidence>